<comment type="caution">
    <text evidence="1">The sequence shown here is derived from an EMBL/GenBank/DDBJ whole genome shotgun (WGS) entry which is preliminary data.</text>
</comment>
<evidence type="ECO:0000313" key="2">
    <source>
        <dbReference type="Proteomes" id="UP000295444"/>
    </source>
</evidence>
<reference evidence="1 2" key="1">
    <citation type="submission" date="2019-03" db="EMBL/GenBank/DDBJ databases">
        <title>Genomic Encyclopedia of Type Strains, Phase IV (KMG-IV): sequencing the most valuable type-strain genomes for metagenomic binning, comparative biology and taxonomic classification.</title>
        <authorList>
            <person name="Goeker M."/>
        </authorList>
    </citation>
    <scope>NUCLEOTIDE SEQUENCE [LARGE SCALE GENOMIC DNA]</scope>
    <source>
        <strain evidence="1 2">DSM 45361</strain>
    </source>
</reference>
<gene>
    <name evidence="1" type="ORF">EV186_105188</name>
</gene>
<organism evidence="1 2">
    <name type="scientific">Labedaea rhizosphaerae</name>
    <dbReference type="NCBI Taxonomy" id="598644"/>
    <lineage>
        <taxon>Bacteria</taxon>
        <taxon>Bacillati</taxon>
        <taxon>Actinomycetota</taxon>
        <taxon>Actinomycetes</taxon>
        <taxon>Pseudonocardiales</taxon>
        <taxon>Pseudonocardiaceae</taxon>
        <taxon>Labedaea</taxon>
    </lineage>
</organism>
<keyword evidence="2" id="KW-1185">Reference proteome</keyword>
<dbReference type="AlphaFoldDB" id="A0A4R6S801"/>
<name>A0A4R6S801_LABRH</name>
<dbReference type="EMBL" id="SNXZ01000005">
    <property type="protein sequence ID" value="TDP94956.1"/>
    <property type="molecule type" value="Genomic_DNA"/>
</dbReference>
<proteinExistence type="predicted"/>
<dbReference type="Proteomes" id="UP000295444">
    <property type="component" value="Unassembled WGS sequence"/>
</dbReference>
<evidence type="ECO:0000313" key="1">
    <source>
        <dbReference type="EMBL" id="TDP94956.1"/>
    </source>
</evidence>
<protein>
    <submittedName>
        <fullName evidence="1">Uncharacterized protein</fullName>
    </submittedName>
</protein>
<sequence length="405" mass="42513">MITIGVVGPQDLVAATREVADAMPGVKTHPLPYETETDAAQVVRDSPADIDVFLFTGIVPYELAVAAGALDRPASFVTYTGAPLLNAMLRLLRDGHDPSSFSIDILDVGQVEETLREAGIATSGAHVLPYRRGLTASDIVEFHRERAAEGVNIAITCLRSAYDVLEGDITVVRLAPSIHSIRYATQQLLAAVGQARSDDAQVVVGLCDLPAAAEADLRRETSGLGSAVVASSGGPFVLFTTRGPLDAATSGFTELPLVAKLGAVHGTVRIGFGVGGSAAEAEALAKRALGRAGKLGKQAAVVSMRNDIDLTLSGTATKPVRRPSLSLLSQRAGLSTATLMRLRDMLAEQDEPTVTTRSVAAALSVQQRTARRLLNRLERAGAAQSTGRQGLEGSGRPLVTYELYL</sequence>
<accession>A0A4R6S801</accession>